<organism evidence="2 3">
    <name type="scientific">Dimargaris cristalligena</name>
    <dbReference type="NCBI Taxonomy" id="215637"/>
    <lineage>
        <taxon>Eukaryota</taxon>
        <taxon>Fungi</taxon>
        <taxon>Fungi incertae sedis</taxon>
        <taxon>Zoopagomycota</taxon>
        <taxon>Kickxellomycotina</taxon>
        <taxon>Dimargaritomycetes</taxon>
        <taxon>Dimargaritales</taxon>
        <taxon>Dimargaritaceae</taxon>
        <taxon>Dimargaris</taxon>
    </lineage>
</organism>
<dbReference type="EMBL" id="ML003021">
    <property type="protein sequence ID" value="RKP34925.1"/>
    <property type="molecule type" value="Genomic_DNA"/>
</dbReference>
<accession>A0A4P9ZNZ5</accession>
<dbReference type="AlphaFoldDB" id="A0A4P9ZNZ5"/>
<evidence type="ECO:0000313" key="3">
    <source>
        <dbReference type="Proteomes" id="UP000268162"/>
    </source>
</evidence>
<feature type="region of interest" description="Disordered" evidence="1">
    <location>
        <begin position="1"/>
        <end position="88"/>
    </location>
</feature>
<evidence type="ECO:0000313" key="2">
    <source>
        <dbReference type="EMBL" id="RKP34925.1"/>
    </source>
</evidence>
<name>A0A4P9ZNZ5_9FUNG</name>
<gene>
    <name evidence="2" type="ORF">BJ085DRAFT_35800</name>
</gene>
<feature type="non-terminal residue" evidence="2">
    <location>
        <position position="202"/>
    </location>
</feature>
<sequence length="202" mass="22467">MPRAITISDDDDVSQGSVTSTPRRTPRRKPPVYYGQSKNGGDSPANFLRSSWSRIRVNPAPSSIKRTPGCGPPADTAPAKKSATGKRKRAKAVDIKPMVLKAAPETEYENCQKETLDPDAASQENTEFWELMVLPRVVRQAGLEFLAPHPIRPVMWDKLPIGQLLVQDSNCLSVTYTYFPFCRACTMRRFSVQSCQPVVFPV</sequence>
<protein>
    <submittedName>
        <fullName evidence="2">Uncharacterized protein</fullName>
    </submittedName>
</protein>
<keyword evidence="3" id="KW-1185">Reference proteome</keyword>
<reference evidence="3" key="1">
    <citation type="journal article" date="2018" name="Nat. Microbiol.">
        <title>Leveraging single-cell genomics to expand the fungal tree of life.</title>
        <authorList>
            <person name="Ahrendt S.R."/>
            <person name="Quandt C.A."/>
            <person name="Ciobanu D."/>
            <person name="Clum A."/>
            <person name="Salamov A."/>
            <person name="Andreopoulos B."/>
            <person name="Cheng J.F."/>
            <person name="Woyke T."/>
            <person name="Pelin A."/>
            <person name="Henrissat B."/>
            <person name="Reynolds N.K."/>
            <person name="Benny G.L."/>
            <person name="Smith M.E."/>
            <person name="James T.Y."/>
            <person name="Grigoriev I.V."/>
        </authorList>
    </citation>
    <scope>NUCLEOTIDE SEQUENCE [LARGE SCALE GENOMIC DNA]</scope>
    <source>
        <strain evidence="3">RSA 468</strain>
    </source>
</reference>
<dbReference type="Proteomes" id="UP000268162">
    <property type="component" value="Unassembled WGS sequence"/>
</dbReference>
<evidence type="ECO:0000256" key="1">
    <source>
        <dbReference type="SAM" id="MobiDB-lite"/>
    </source>
</evidence>
<proteinExistence type="predicted"/>